<evidence type="ECO:0000259" key="7">
    <source>
        <dbReference type="PROSITE" id="PS50069"/>
    </source>
</evidence>
<keyword evidence="9" id="KW-1185">Reference proteome</keyword>
<organism evidence="8 9">
    <name type="scientific">Lineolata rhizophorae</name>
    <dbReference type="NCBI Taxonomy" id="578093"/>
    <lineage>
        <taxon>Eukaryota</taxon>
        <taxon>Fungi</taxon>
        <taxon>Dikarya</taxon>
        <taxon>Ascomycota</taxon>
        <taxon>Pezizomycotina</taxon>
        <taxon>Dothideomycetes</taxon>
        <taxon>Dothideomycetes incertae sedis</taxon>
        <taxon>Lineolatales</taxon>
        <taxon>Lineolataceae</taxon>
        <taxon>Lineolata</taxon>
    </lineage>
</organism>
<reference evidence="8" key="1">
    <citation type="journal article" date="2020" name="Stud. Mycol.">
        <title>101 Dothideomycetes genomes: a test case for predicting lifestyles and emergence of pathogens.</title>
        <authorList>
            <person name="Haridas S."/>
            <person name="Albert R."/>
            <person name="Binder M."/>
            <person name="Bloem J."/>
            <person name="Labutti K."/>
            <person name="Salamov A."/>
            <person name="Andreopoulos B."/>
            <person name="Baker S."/>
            <person name="Barry K."/>
            <person name="Bills G."/>
            <person name="Bluhm B."/>
            <person name="Cannon C."/>
            <person name="Castanera R."/>
            <person name="Culley D."/>
            <person name="Daum C."/>
            <person name="Ezra D."/>
            <person name="Gonzalez J."/>
            <person name="Henrissat B."/>
            <person name="Kuo A."/>
            <person name="Liang C."/>
            <person name="Lipzen A."/>
            <person name="Lutzoni F."/>
            <person name="Magnuson J."/>
            <person name="Mondo S."/>
            <person name="Nolan M."/>
            <person name="Ohm R."/>
            <person name="Pangilinan J."/>
            <person name="Park H.-J."/>
            <person name="Ramirez L."/>
            <person name="Alfaro M."/>
            <person name="Sun H."/>
            <person name="Tritt A."/>
            <person name="Yoshinaga Y."/>
            <person name="Zwiers L.-H."/>
            <person name="Turgeon B."/>
            <person name="Goodwin S."/>
            <person name="Spatafora J."/>
            <person name="Crous P."/>
            <person name="Grigoriev I."/>
        </authorList>
    </citation>
    <scope>NUCLEOTIDE SEQUENCE</scope>
    <source>
        <strain evidence="8">ATCC 16933</strain>
    </source>
</reference>
<dbReference type="InterPro" id="IPR045093">
    <property type="entry name" value="Cullin"/>
</dbReference>
<dbReference type="InterPro" id="IPR036317">
    <property type="entry name" value="Cullin_homology_sf"/>
</dbReference>
<gene>
    <name evidence="8" type="ORF">BDY21DRAFT_371718</name>
</gene>
<dbReference type="AlphaFoldDB" id="A0A6A6P148"/>
<dbReference type="PANTHER" id="PTHR11932">
    <property type="entry name" value="CULLIN"/>
    <property type="match status" value="1"/>
</dbReference>
<proteinExistence type="inferred from homology"/>
<protein>
    <submittedName>
        <fullName evidence="8">Cullin</fullName>
    </submittedName>
</protein>
<dbReference type="InterPro" id="IPR059120">
    <property type="entry name" value="Cullin-like_AB"/>
</dbReference>
<dbReference type="Pfam" id="PF00888">
    <property type="entry name" value="Cullin"/>
    <property type="match status" value="1"/>
</dbReference>
<comment type="similarity">
    <text evidence="1 4 5">Belongs to the cullin family.</text>
</comment>
<dbReference type="PROSITE" id="PS50069">
    <property type="entry name" value="CULLIN_2"/>
    <property type="match status" value="1"/>
</dbReference>
<dbReference type="Proteomes" id="UP000799766">
    <property type="component" value="Unassembled WGS sequence"/>
</dbReference>
<dbReference type="Pfam" id="PF10557">
    <property type="entry name" value="Cullin_Nedd8"/>
    <property type="match status" value="1"/>
</dbReference>
<dbReference type="FunFam" id="3.30.230.130:FF:000011">
    <property type="entry name" value="SCF ubiquitin ligase subunit CulC, putative"/>
    <property type="match status" value="1"/>
</dbReference>
<dbReference type="FunFam" id="1.20.1310.10:FF:000001">
    <property type="entry name" value="Cullin 3"/>
    <property type="match status" value="1"/>
</dbReference>
<dbReference type="GO" id="GO:0031625">
    <property type="term" value="F:ubiquitin protein ligase binding"/>
    <property type="evidence" value="ECO:0007669"/>
    <property type="project" value="InterPro"/>
</dbReference>
<dbReference type="EMBL" id="MU001680">
    <property type="protein sequence ID" value="KAF2457534.1"/>
    <property type="molecule type" value="Genomic_DNA"/>
</dbReference>
<dbReference type="SUPFAM" id="SSF74788">
    <property type="entry name" value="Cullin repeat-like"/>
    <property type="match status" value="1"/>
</dbReference>
<dbReference type="SMART" id="SM00884">
    <property type="entry name" value="Cullin_Nedd8"/>
    <property type="match status" value="1"/>
</dbReference>
<feature type="region of interest" description="Disordered" evidence="6">
    <location>
        <begin position="374"/>
        <end position="404"/>
    </location>
</feature>
<feature type="region of interest" description="Disordered" evidence="6">
    <location>
        <begin position="763"/>
        <end position="783"/>
    </location>
</feature>
<feature type="domain" description="Cullin family profile" evidence="7">
    <location>
        <begin position="457"/>
        <end position="717"/>
    </location>
</feature>
<dbReference type="InterPro" id="IPR001373">
    <property type="entry name" value="Cullin_N"/>
</dbReference>
<evidence type="ECO:0000256" key="5">
    <source>
        <dbReference type="RuleBase" id="RU003829"/>
    </source>
</evidence>
<dbReference type="Gene3D" id="1.10.10.10">
    <property type="entry name" value="Winged helix-like DNA-binding domain superfamily/Winged helix DNA-binding domain"/>
    <property type="match status" value="1"/>
</dbReference>
<dbReference type="FunFam" id="1.20.1310.10:FF:000036">
    <property type="entry name" value="SCF ubiquitin ligase subunit CulC, putative"/>
    <property type="match status" value="1"/>
</dbReference>
<dbReference type="Pfam" id="PF26557">
    <property type="entry name" value="Cullin_AB"/>
    <property type="match status" value="1"/>
</dbReference>
<dbReference type="InterPro" id="IPR036388">
    <property type="entry name" value="WH-like_DNA-bd_sf"/>
</dbReference>
<evidence type="ECO:0000256" key="6">
    <source>
        <dbReference type="SAM" id="MobiDB-lite"/>
    </source>
</evidence>
<dbReference type="InterPro" id="IPR016159">
    <property type="entry name" value="Cullin_repeat-like_dom_sf"/>
</dbReference>
<evidence type="ECO:0000313" key="8">
    <source>
        <dbReference type="EMBL" id="KAF2457534.1"/>
    </source>
</evidence>
<keyword evidence="2" id="KW-1017">Isopeptide bond</keyword>
<dbReference type="OrthoDB" id="27073at2759"/>
<dbReference type="InterPro" id="IPR016158">
    <property type="entry name" value="Cullin_homology"/>
</dbReference>
<dbReference type="InterPro" id="IPR036390">
    <property type="entry name" value="WH_DNA-bd_sf"/>
</dbReference>
<feature type="compositionally biased region" description="Basic and acidic residues" evidence="6">
    <location>
        <begin position="391"/>
        <end position="404"/>
    </location>
</feature>
<evidence type="ECO:0000256" key="1">
    <source>
        <dbReference type="ARBA" id="ARBA00006019"/>
    </source>
</evidence>
<dbReference type="GO" id="GO:0006511">
    <property type="term" value="P:ubiquitin-dependent protein catabolic process"/>
    <property type="evidence" value="ECO:0007669"/>
    <property type="project" value="InterPro"/>
</dbReference>
<keyword evidence="3" id="KW-0832">Ubl conjugation</keyword>
<name>A0A6A6P148_9PEZI</name>
<feature type="compositionally biased region" description="Basic and acidic residues" evidence="6">
    <location>
        <begin position="770"/>
        <end position="783"/>
    </location>
</feature>
<dbReference type="Gene3D" id="1.20.1310.10">
    <property type="entry name" value="Cullin Repeats"/>
    <property type="match status" value="4"/>
</dbReference>
<dbReference type="InterPro" id="IPR019559">
    <property type="entry name" value="Cullin_neddylation_domain"/>
</dbReference>
<evidence type="ECO:0000313" key="9">
    <source>
        <dbReference type="Proteomes" id="UP000799766"/>
    </source>
</evidence>
<dbReference type="FunFam" id="1.10.10.10:FF:000014">
    <property type="entry name" value="Cullin 1"/>
    <property type="match status" value="1"/>
</dbReference>
<dbReference type="FunFam" id="1.20.1310.10:FF:000061">
    <property type="entry name" value="Related to cullulin 3"/>
    <property type="match status" value="1"/>
</dbReference>
<dbReference type="Gene3D" id="3.30.230.130">
    <property type="entry name" value="Cullin, Chain C, Domain 2"/>
    <property type="match status" value="1"/>
</dbReference>
<dbReference type="SUPFAM" id="SSF75632">
    <property type="entry name" value="Cullin homology domain"/>
    <property type="match status" value="1"/>
</dbReference>
<evidence type="ECO:0000256" key="4">
    <source>
        <dbReference type="PROSITE-ProRule" id="PRU00330"/>
    </source>
</evidence>
<accession>A0A6A6P148</accession>
<dbReference type="SMART" id="SM00182">
    <property type="entry name" value="CULLIN"/>
    <property type="match status" value="1"/>
</dbReference>
<dbReference type="FunFam" id="1.20.1310.10:FF:000002">
    <property type="entry name" value="cullin-3 isoform X1"/>
    <property type="match status" value="1"/>
</dbReference>
<evidence type="ECO:0000256" key="3">
    <source>
        <dbReference type="ARBA" id="ARBA00022843"/>
    </source>
</evidence>
<dbReference type="SUPFAM" id="SSF46785">
    <property type="entry name" value="Winged helix' DNA-binding domain"/>
    <property type="match status" value="1"/>
</dbReference>
<sequence>MLTGRRNIKVRTPRRIHNEDVDFDQSWKTLEASFREIKKKRASTLSYEALYRHAYKLVLKLKGEVLYTRVLAHERQWLSEDVMQRIRETTSGCLTTRNQADVGASTAMAARAAGEKFLKALRDEWADHQLCMNMEADVLMYMDRVYCRDHNQVPVYYAAMSLFRDCILFADLGVLAQNAGPPDVGQMTVLDLLNTVLLDQIQMERDGDMIDKHLLKSCVYMLEALHDPSTRLPQDVVPESSLYDTSFERLFLDSSADFYATEADRVLRDADAGGYCRYAQRRLREEVDRCRASLAENTTSKIISVVEDKVIMGRIQDVIDMPSGVRFMIDNEQLEELGLVYELNARVDENKKPLVVAIQKRIIELGTEINNATVPVSQPTTAGPSEGGGEENEKGKGRAAKERPANVQTMAAIKWVEEILALKDKFDRIHRVSLASDQFMQTALTKSFAEFINSFPRSSEYISLFIDDNMKKGLKGKTEAEVDTMLAKAIVLLRYVSDKDMFERYYKKHLSKRLLMNKSLSSDTEREFIRRMKIELGNNFTGKLEAMFRDMTISEELTTDFKRHVASLGDPDPKRVDLNINVLTNMTWPLDAIESWAALEDENGTTSGRSKHCIFPPEIDKVRRGFEAFYSSKHSGRKLTWLANMGTADLRATFSKVPAGGGATKEKKHELNVSTYGMLILLLFNSVPSGERLAYEDIQARTNIPSDDLIRNLQSLSLVPKTRILIKEPHSKDVKPTDVFRFNEGFQSNFMKVKVVVVAGGSSSTGNTVEGERERRETEKKLKDSRGFAMEAAIVRIMKQRKELSHSQLVGETIGQLKAQFTPDVNMIKKRIESLIEREYLERIEEATPPSYRYLA</sequence>
<evidence type="ECO:0000256" key="2">
    <source>
        <dbReference type="ARBA" id="ARBA00022499"/>
    </source>
</evidence>